<evidence type="ECO:0000313" key="2">
    <source>
        <dbReference type="EMBL" id="MBC5667409.1"/>
    </source>
</evidence>
<evidence type="ECO:0000313" key="3">
    <source>
        <dbReference type="Proteomes" id="UP000597877"/>
    </source>
</evidence>
<dbReference type="EMBL" id="JACOOZ010000003">
    <property type="protein sequence ID" value="MBC5667409.1"/>
    <property type="molecule type" value="Genomic_DNA"/>
</dbReference>
<proteinExistence type="predicted"/>
<comment type="caution">
    <text evidence="2">The sequence shown here is derived from an EMBL/GenBank/DDBJ whole genome shotgun (WGS) entry which is preliminary data.</text>
</comment>
<organism evidence="2 3">
    <name type="scientific">Eubacterium segne</name>
    <dbReference type="NCBI Taxonomy" id="2763045"/>
    <lineage>
        <taxon>Bacteria</taxon>
        <taxon>Bacillati</taxon>
        <taxon>Bacillota</taxon>
        <taxon>Clostridia</taxon>
        <taxon>Eubacteriales</taxon>
        <taxon>Eubacteriaceae</taxon>
        <taxon>Eubacterium</taxon>
    </lineage>
</organism>
<evidence type="ECO:0000256" key="1">
    <source>
        <dbReference type="SAM" id="MobiDB-lite"/>
    </source>
</evidence>
<name>A0ABR7F1E7_9FIRM</name>
<dbReference type="Proteomes" id="UP000597877">
    <property type="component" value="Unassembled WGS sequence"/>
</dbReference>
<sequence length="506" mass="57937">MANTEVKDLTEEEREKVMTQYTQLLFANLKKNIVQDLINDRNESVIYKKYKKEEIVKMLESPQRNEDKIRELSNFIYLVSSHYRRLVDYYSTILLYNYLVVPIKISTKKPNKTKYKESYYYTINECEKYNLRHESTKAIKIAIRDGVYYGIPYETEDSFYIKPFDAKYARISTIEDGAFKFSVDLNYFNGKTYLLPMYGIDFQIAYEKYKGNRDKGLKGDKTKRWYEPPNGICIKVDESDPIYSLPLFCGLLLDILSIEDYKMLQKSKAENDNYKVLSAKMETDEDGVPKMDFPTAQKYYGQMAQNLPLGIGLLMSPFDMSDYSFQTSTASERNNVTESINTFWQGAGTSPALFGGGNISSSGAITLAVKPDEAIAFSLLQQIERFFNKKLKLMNLPYSFKIQFLNQSIFNSDEIANRISKAADKGMPVKMKYSSVLGLSPSDTLGLTYLEEDILELSNKVWKNTLISSNTQSVSNDEGGRPTNSEQGKTLDDTGQQTVDNDGNDR</sequence>
<gene>
    <name evidence="2" type="ORF">H8S00_05350</name>
</gene>
<keyword evidence="3" id="KW-1185">Reference proteome</keyword>
<dbReference type="RefSeq" id="WP_186840190.1">
    <property type="nucleotide sequence ID" value="NZ_JACOOZ010000003.1"/>
</dbReference>
<accession>A0ABR7F1E7</accession>
<reference evidence="2 3" key="1">
    <citation type="submission" date="2020-08" db="EMBL/GenBank/DDBJ databases">
        <title>Genome public.</title>
        <authorList>
            <person name="Liu C."/>
            <person name="Sun Q."/>
        </authorList>
    </citation>
    <scope>NUCLEOTIDE SEQUENCE [LARGE SCALE GENOMIC DNA]</scope>
    <source>
        <strain evidence="2 3">BX4</strain>
    </source>
</reference>
<protein>
    <recommendedName>
        <fullName evidence="4">Phage portal protein</fullName>
    </recommendedName>
</protein>
<feature type="region of interest" description="Disordered" evidence="1">
    <location>
        <begin position="471"/>
        <end position="506"/>
    </location>
</feature>
<evidence type="ECO:0008006" key="4">
    <source>
        <dbReference type="Google" id="ProtNLM"/>
    </source>
</evidence>